<protein>
    <submittedName>
        <fullName evidence="1">Uncharacterized protein</fullName>
    </submittedName>
</protein>
<gene>
    <name evidence="1" type="ORF">PRUB_a0681</name>
</gene>
<evidence type="ECO:0000313" key="1">
    <source>
        <dbReference type="EMBL" id="KAF7786199.1"/>
    </source>
</evidence>
<name>A0A8T0C681_9GAMM</name>
<organism evidence="1 2">
    <name type="scientific">Pseudoalteromonas rubra</name>
    <dbReference type="NCBI Taxonomy" id="43658"/>
    <lineage>
        <taxon>Bacteria</taxon>
        <taxon>Pseudomonadati</taxon>
        <taxon>Pseudomonadota</taxon>
        <taxon>Gammaproteobacteria</taxon>
        <taxon>Alteromonadales</taxon>
        <taxon>Pseudoalteromonadaceae</taxon>
        <taxon>Pseudoalteromonas</taxon>
    </lineage>
</organism>
<dbReference type="Proteomes" id="UP000016480">
    <property type="component" value="Unassembled WGS sequence"/>
</dbReference>
<comment type="caution">
    <text evidence="1">The sequence shown here is derived from an EMBL/GenBank/DDBJ whole genome shotgun (WGS) entry which is preliminary data.</text>
</comment>
<accession>A0A8T0C681</accession>
<evidence type="ECO:0000313" key="2">
    <source>
        <dbReference type="Proteomes" id="UP000016480"/>
    </source>
</evidence>
<dbReference type="RefSeq" id="WP_198452356.1">
    <property type="nucleotide sequence ID" value="NZ_AHCD03000035.1"/>
</dbReference>
<dbReference type="EMBL" id="AHCD03000035">
    <property type="protein sequence ID" value="KAF7786199.1"/>
    <property type="molecule type" value="Genomic_DNA"/>
</dbReference>
<dbReference type="GeneID" id="61358401"/>
<reference evidence="1 2" key="1">
    <citation type="journal article" date="2012" name="J. Bacteriol.">
        <title>Genome sequence of the cycloprodigiosin-producing bacterial strain Pseudoalteromonas rubra ATCC 29570(T).</title>
        <authorList>
            <person name="Xie B.B."/>
            <person name="Shu Y.L."/>
            <person name="Qin Q.L."/>
            <person name="Rong J.C."/>
            <person name="Zhang X.Y."/>
            <person name="Chen X.L."/>
            <person name="Zhou B.C."/>
            <person name="Zhang Y.Z."/>
        </authorList>
    </citation>
    <scope>NUCLEOTIDE SEQUENCE [LARGE SCALE GENOMIC DNA]</scope>
    <source>
        <strain evidence="1 2">DSM 6842</strain>
    </source>
</reference>
<dbReference type="AlphaFoldDB" id="A0A8T0C681"/>
<proteinExistence type="predicted"/>
<sequence length="173" mass="19952">MKIHILIIFSLLIYTRYSHSTELKIIEFKRYGATPSLELALVKSEGYQAKDIFKVLEFTRKEFSIRLIGQSSEKTNIELLEFYQQYYSSELVAAKKSSGNLHNPALHSVMRAYDQALKSTTLFRDINRELSKRGYVVSKIDFEKFSMYNGAISVPDTYISVMSKPNKQVNADQ</sequence>